<dbReference type="OrthoDB" id="5235605at2759"/>
<accession>A0A9P4Y3G1</accession>
<dbReference type="AlphaFoldDB" id="A0A9P4Y3G1"/>
<dbReference type="RefSeq" id="XP_040776396.1">
    <property type="nucleotide sequence ID" value="XM_040915168.1"/>
</dbReference>
<gene>
    <name evidence="2" type="ORF">M406DRAFT_105820</name>
</gene>
<dbReference type="GeneID" id="63832297"/>
<reference evidence="2" key="1">
    <citation type="journal article" date="2020" name="Phytopathology">
        <title>Genome sequence of the chestnut blight fungus Cryphonectria parasitica EP155: A fundamental resource for an archetypical invasive plant pathogen.</title>
        <authorList>
            <person name="Crouch J.A."/>
            <person name="Dawe A."/>
            <person name="Aerts A."/>
            <person name="Barry K."/>
            <person name="Churchill A.C.L."/>
            <person name="Grimwood J."/>
            <person name="Hillman B."/>
            <person name="Milgroom M.G."/>
            <person name="Pangilinan J."/>
            <person name="Smith M."/>
            <person name="Salamov A."/>
            <person name="Schmutz J."/>
            <person name="Yadav J."/>
            <person name="Grigoriev I.V."/>
            <person name="Nuss D."/>
        </authorList>
    </citation>
    <scope>NUCLEOTIDE SEQUENCE</scope>
    <source>
        <strain evidence="2">EP155</strain>
    </source>
</reference>
<feature type="region of interest" description="Disordered" evidence="1">
    <location>
        <begin position="80"/>
        <end position="128"/>
    </location>
</feature>
<sequence>MAAPLPESQAEPFSSPMTPLCIFSVVCYKAATSLSKTPPATEIKASGSQSLCAQCPMPNAPNGEGYGESHFLAASLPDSIESNSDIHEPDPSQEGHGLAHPPEAADSDLSDLPSDNPNQTPDIIPPNMNLNTMWRMGEPLERGGQRHAQVYSVVDVESGRSADGLEAHVFVLDRSQPEIRKHRLRCIKRMSRRAQLEVQVHNAVIVVISTSEGNAHQAPFEEGQLVTTESSKEKDVRKKVKTPYQRECARVRQLEKRRFERAAQHASTAVGESLKCDETEATLFLVLLYILYDADGSMRETMTPDHVKLLEATGSGSLHGLLETYMSQVAINFKAFKDMEAYSTVKLGEISSLQRLQGKLSSIDQEHHDKLLQIIHEQAQHPKGSAPWREIQYGRRAEAFTQLRLARHAKSVLPKVLDKLETLHKANSRRLALAREGARVKSLQDRLGRLSETVTQLEKWMGTVFPLSSARDDLFHRWEAAKVNLTEFKSKHPLIELPSGSDVNLEEELLRMTLR</sequence>
<keyword evidence="3" id="KW-1185">Reference proteome</keyword>
<organism evidence="2 3">
    <name type="scientific">Cryphonectria parasitica (strain ATCC 38755 / EP155)</name>
    <dbReference type="NCBI Taxonomy" id="660469"/>
    <lineage>
        <taxon>Eukaryota</taxon>
        <taxon>Fungi</taxon>
        <taxon>Dikarya</taxon>
        <taxon>Ascomycota</taxon>
        <taxon>Pezizomycotina</taxon>
        <taxon>Sordariomycetes</taxon>
        <taxon>Sordariomycetidae</taxon>
        <taxon>Diaporthales</taxon>
        <taxon>Cryphonectriaceae</taxon>
        <taxon>Cryphonectria-Endothia species complex</taxon>
        <taxon>Cryphonectria</taxon>
    </lineage>
</organism>
<evidence type="ECO:0000256" key="1">
    <source>
        <dbReference type="SAM" id="MobiDB-lite"/>
    </source>
</evidence>
<name>A0A9P4Y3G1_CRYP1</name>
<protein>
    <submittedName>
        <fullName evidence="2">Uncharacterized protein</fullName>
    </submittedName>
</protein>
<dbReference type="Proteomes" id="UP000803844">
    <property type="component" value="Unassembled WGS sequence"/>
</dbReference>
<proteinExistence type="predicted"/>
<evidence type="ECO:0000313" key="2">
    <source>
        <dbReference type="EMBL" id="KAF3765435.1"/>
    </source>
</evidence>
<comment type="caution">
    <text evidence="2">The sequence shown here is derived from an EMBL/GenBank/DDBJ whole genome shotgun (WGS) entry which is preliminary data.</text>
</comment>
<evidence type="ECO:0000313" key="3">
    <source>
        <dbReference type="Proteomes" id="UP000803844"/>
    </source>
</evidence>
<dbReference type="EMBL" id="MU032347">
    <property type="protein sequence ID" value="KAF3765435.1"/>
    <property type="molecule type" value="Genomic_DNA"/>
</dbReference>